<comment type="subcellular location">
    <subcellularLocation>
        <location evidence="1">Cell membrane</location>
        <topology evidence="1">Multi-pass membrane protein</topology>
    </subcellularLocation>
</comment>
<evidence type="ECO:0000259" key="8">
    <source>
        <dbReference type="PROSITE" id="PS50850"/>
    </source>
</evidence>
<dbReference type="InterPro" id="IPR020846">
    <property type="entry name" value="MFS_dom"/>
</dbReference>
<dbReference type="GO" id="GO:0005886">
    <property type="term" value="C:plasma membrane"/>
    <property type="evidence" value="ECO:0007669"/>
    <property type="project" value="UniProtKB-SubCell"/>
</dbReference>
<dbReference type="InterPro" id="IPR011701">
    <property type="entry name" value="MFS"/>
</dbReference>
<sequence length="415" mass="43033">MSVLSDLIPPRGPIRILALSNLLRTIGTGLLITVSVLYFVRSAGLPAAQVGVGLTIASVIGALASVPAGYGADLLGPRNTTVVFAVLQGIAICGYAFVAGFAAFVAVATLVLTFESAAGAARGALVAAAVPVADRVRSRAYLRSVANVGVSLGAVLGGLALTNDTSTVYLAAMWVSGAMVAVAALVYLLVAPTPPVPKPQEGPRLLVLRDRPVAVLALLVAVLAMNNGLLQVALPLWIAERTDAPLSVYAAIVLLNTIMVVLWQVRVSRGVEEVPAAARAHRRAGLLLAATCVIWAAAAGQPAWVAVVALMIGAATHVLGELLFEAGTWTLSYDLAPEHAHGQYQGLFGMAEQIAWVATPALAGALIIGYGWPGWLLFGVLMLAAGLAVPPVTRWARRTRDVYLHMVETKTGSPF</sequence>
<name>A0A8J3VLM1_9ACTN</name>
<feature type="transmembrane region" description="Helical" evidence="7">
    <location>
        <begin position="46"/>
        <end position="70"/>
    </location>
</feature>
<evidence type="ECO:0000256" key="7">
    <source>
        <dbReference type="SAM" id="Phobius"/>
    </source>
</evidence>
<protein>
    <submittedName>
        <fullName evidence="9">MFS transporter</fullName>
    </submittedName>
</protein>
<dbReference type="SUPFAM" id="SSF103473">
    <property type="entry name" value="MFS general substrate transporter"/>
    <property type="match status" value="1"/>
</dbReference>
<feature type="transmembrane region" description="Helical" evidence="7">
    <location>
        <begin position="372"/>
        <end position="390"/>
    </location>
</feature>
<dbReference type="Pfam" id="PF07690">
    <property type="entry name" value="MFS_1"/>
    <property type="match status" value="1"/>
</dbReference>
<reference evidence="9" key="1">
    <citation type="submission" date="2021-01" db="EMBL/GenBank/DDBJ databases">
        <title>Whole genome shotgun sequence of Rhizocola hellebori NBRC 109834.</title>
        <authorList>
            <person name="Komaki H."/>
            <person name="Tamura T."/>
        </authorList>
    </citation>
    <scope>NUCLEOTIDE SEQUENCE</scope>
    <source>
        <strain evidence="9">NBRC 109834</strain>
    </source>
</reference>
<evidence type="ECO:0000256" key="2">
    <source>
        <dbReference type="ARBA" id="ARBA00022448"/>
    </source>
</evidence>
<evidence type="ECO:0000313" key="9">
    <source>
        <dbReference type="EMBL" id="GIH10812.1"/>
    </source>
</evidence>
<feature type="transmembrane region" description="Helical" evidence="7">
    <location>
        <begin position="168"/>
        <end position="191"/>
    </location>
</feature>
<accession>A0A8J3VLM1</accession>
<comment type="caution">
    <text evidence="9">The sequence shown here is derived from an EMBL/GenBank/DDBJ whole genome shotgun (WGS) entry which is preliminary data.</text>
</comment>
<feature type="transmembrane region" description="Helical" evidence="7">
    <location>
        <begin position="212"/>
        <end position="234"/>
    </location>
</feature>
<evidence type="ECO:0000256" key="5">
    <source>
        <dbReference type="ARBA" id="ARBA00022989"/>
    </source>
</evidence>
<dbReference type="EMBL" id="BONY01000107">
    <property type="protein sequence ID" value="GIH10812.1"/>
    <property type="molecule type" value="Genomic_DNA"/>
</dbReference>
<organism evidence="9 10">
    <name type="scientific">Rhizocola hellebori</name>
    <dbReference type="NCBI Taxonomy" id="1392758"/>
    <lineage>
        <taxon>Bacteria</taxon>
        <taxon>Bacillati</taxon>
        <taxon>Actinomycetota</taxon>
        <taxon>Actinomycetes</taxon>
        <taxon>Micromonosporales</taxon>
        <taxon>Micromonosporaceae</taxon>
        <taxon>Rhizocola</taxon>
    </lineage>
</organism>
<keyword evidence="5 7" id="KW-1133">Transmembrane helix</keyword>
<feature type="transmembrane region" description="Helical" evidence="7">
    <location>
        <begin position="82"/>
        <end position="110"/>
    </location>
</feature>
<keyword evidence="2" id="KW-0813">Transport</keyword>
<dbReference type="RefSeq" id="WP_203914533.1">
    <property type="nucleotide sequence ID" value="NZ_BONY01000107.1"/>
</dbReference>
<keyword evidence="10" id="KW-1185">Reference proteome</keyword>
<feature type="transmembrane region" description="Helical" evidence="7">
    <location>
        <begin position="246"/>
        <end position="265"/>
    </location>
</feature>
<dbReference type="PROSITE" id="PS50850">
    <property type="entry name" value="MFS"/>
    <property type="match status" value="1"/>
</dbReference>
<feature type="transmembrane region" description="Helical" evidence="7">
    <location>
        <begin position="21"/>
        <end position="40"/>
    </location>
</feature>
<evidence type="ECO:0000313" key="10">
    <source>
        <dbReference type="Proteomes" id="UP000612899"/>
    </source>
</evidence>
<feature type="transmembrane region" description="Helical" evidence="7">
    <location>
        <begin position="286"/>
        <end position="315"/>
    </location>
</feature>
<dbReference type="PANTHER" id="PTHR23517:SF2">
    <property type="entry name" value="MULTIDRUG RESISTANCE PROTEIN MDTH"/>
    <property type="match status" value="1"/>
</dbReference>
<evidence type="ECO:0000256" key="1">
    <source>
        <dbReference type="ARBA" id="ARBA00004651"/>
    </source>
</evidence>
<dbReference type="Gene3D" id="1.20.1250.20">
    <property type="entry name" value="MFS general substrate transporter like domains"/>
    <property type="match status" value="1"/>
</dbReference>
<dbReference type="Proteomes" id="UP000612899">
    <property type="component" value="Unassembled WGS sequence"/>
</dbReference>
<evidence type="ECO:0000256" key="3">
    <source>
        <dbReference type="ARBA" id="ARBA00022475"/>
    </source>
</evidence>
<feature type="transmembrane region" description="Helical" evidence="7">
    <location>
        <begin position="145"/>
        <end position="162"/>
    </location>
</feature>
<dbReference type="InterPro" id="IPR050171">
    <property type="entry name" value="MFS_Transporters"/>
</dbReference>
<keyword evidence="3" id="KW-1003">Cell membrane</keyword>
<dbReference type="PANTHER" id="PTHR23517">
    <property type="entry name" value="RESISTANCE PROTEIN MDTM, PUTATIVE-RELATED-RELATED"/>
    <property type="match status" value="1"/>
</dbReference>
<feature type="domain" description="Major facilitator superfamily (MFS) profile" evidence="8">
    <location>
        <begin position="13"/>
        <end position="397"/>
    </location>
</feature>
<feature type="transmembrane region" description="Helical" evidence="7">
    <location>
        <begin position="116"/>
        <end position="133"/>
    </location>
</feature>
<keyword evidence="4 7" id="KW-0812">Transmembrane</keyword>
<dbReference type="InterPro" id="IPR036259">
    <property type="entry name" value="MFS_trans_sf"/>
</dbReference>
<gene>
    <name evidence="9" type="ORF">Rhe02_88790</name>
</gene>
<dbReference type="AlphaFoldDB" id="A0A8J3VLM1"/>
<evidence type="ECO:0000256" key="6">
    <source>
        <dbReference type="ARBA" id="ARBA00023136"/>
    </source>
</evidence>
<proteinExistence type="predicted"/>
<keyword evidence="6 7" id="KW-0472">Membrane</keyword>
<dbReference type="GO" id="GO:0022857">
    <property type="term" value="F:transmembrane transporter activity"/>
    <property type="evidence" value="ECO:0007669"/>
    <property type="project" value="InterPro"/>
</dbReference>
<evidence type="ECO:0000256" key="4">
    <source>
        <dbReference type="ARBA" id="ARBA00022692"/>
    </source>
</evidence>